<keyword evidence="3" id="KW-1185">Reference proteome</keyword>
<evidence type="ECO:0008006" key="4">
    <source>
        <dbReference type="Google" id="ProtNLM"/>
    </source>
</evidence>
<protein>
    <recommendedName>
        <fullName evidence="4">Copper amine oxidase N-terminal domain-containing protein</fullName>
    </recommendedName>
</protein>
<reference evidence="2 3" key="1">
    <citation type="submission" date="2017-06" db="EMBL/GenBank/DDBJ databases">
        <authorList>
            <person name="Kim H.J."/>
            <person name="Triplett B.A."/>
        </authorList>
    </citation>
    <scope>NUCLEOTIDE SEQUENCE [LARGE SCALE GENOMIC DNA]</scope>
    <source>
        <strain evidence="2 3">SCA</strain>
    </source>
</reference>
<sequence>MKRKICLLLSVLFILLAFQPFVYGQSYRRNITGEFSNIQLNINNTSIPLVREPFIYEGEVYVPIKDLSQWLYLNSQYDATNNIVKISTGDILQDANARTLAGNLLQKDYEIQVLNQQLQEKDEVLNGETGLPYKKIDSVKEMETYLQDYFGKFYGISMTIDFRHDSSYRYRLYITLPSGDSSYFNDLSRRVVEKWLDDILYTVRHLYDDSARIDGYIRDNASPYRTHVSFDTSGDRLNYSFDSSTSSSNRSNSNRIDIDEARLEKHLKKNLPTYSSVDFDYKVNANRHDIDLIVYFDDENFYDWSTTTQRNYLDRLERVLRSYDGPIDAYGKIINSDTEEEVVLFDFLDNKTDDDYTSKRPSSTIKTETKVVEQNPVVKRTVAAWFSHAGLEIDGTSFTMLKEPFMVDEEIYMPITDLGDALYWVFEYLPEESLLKITDSNFASKNYLAFGGNLLDQRDETKTKLEKDLEIKKEEMERNQKAAYPYRNILSISKMQGYLRDYFEDFEGIEMNISLSHSRDSSYRLSITYPSKVFDDFDGIKRSTIENWIEDMFDAIKELYDPYADISGSIRNTPSSKDYTYILFDTIDGKLDFDFEDHGDQGSSSQKVDTAKLEKALDKHLYRFRSVSFRYEVVANRKDVDLTITCNTDIFYRWDLEDKMDYLKDLKEEIYDVYDGISVNGRILNTGKTNEIFRFSIEKGNIRSYDLLQDMEKYLNKNYGTFDSSFDFTYKLSEKSNRLDVKLEGDFFQEENKWRDIAEDDSRLQDFEDFVVDALKYVSEFFEADVSGEAVDKAYSTLTIKTKTY</sequence>
<organism evidence="2 3">
    <name type="scientific">Anaerovirgula multivorans</name>
    <dbReference type="NCBI Taxonomy" id="312168"/>
    <lineage>
        <taxon>Bacteria</taxon>
        <taxon>Bacillati</taxon>
        <taxon>Bacillota</taxon>
        <taxon>Clostridia</taxon>
        <taxon>Peptostreptococcales</taxon>
        <taxon>Natronincolaceae</taxon>
        <taxon>Anaerovirgula</taxon>
    </lineage>
</organism>
<keyword evidence="1" id="KW-0175">Coiled coil</keyword>
<evidence type="ECO:0000313" key="2">
    <source>
        <dbReference type="EMBL" id="SNS44118.1"/>
    </source>
</evidence>
<evidence type="ECO:0000313" key="3">
    <source>
        <dbReference type="Proteomes" id="UP000198304"/>
    </source>
</evidence>
<accession>A0A239EIM3</accession>
<gene>
    <name evidence="2" type="ORF">SAMN05446037_101040</name>
</gene>
<dbReference type="EMBL" id="FZOJ01000010">
    <property type="protein sequence ID" value="SNS44118.1"/>
    <property type="molecule type" value="Genomic_DNA"/>
</dbReference>
<dbReference type="RefSeq" id="WP_089283082.1">
    <property type="nucleotide sequence ID" value="NZ_FZOJ01000010.1"/>
</dbReference>
<evidence type="ECO:0000256" key="1">
    <source>
        <dbReference type="SAM" id="Coils"/>
    </source>
</evidence>
<name>A0A239EIM3_9FIRM</name>
<dbReference type="OrthoDB" id="2353630at2"/>
<proteinExistence type="predicted"/>
<feature type="coiled-coil region" evidence="1">
    <location>
        <begin position="455"/>
        <end position="482"/>
    </location>
</feature>
<dbReference type="Proteomes" id="UP000198304">
    <property type="component" value="Unassembled WGS sequence"/>
</dbReference>
<dbReference type="AlphaFoldDB" id="A0A239EIM3"/>